<accession>A0ABT4TBP5</accession>
<proteinExistence type="predicted"/>
<keyword evidence="2" id="KW-1185">Reference proteome</keyword>
<dbReference type="Proteomes" id="UP001212498">
    <property type="component" value="Unassembled WGS sequence"/>
</dbReference>
<dbReference type="RefSeq" id="WP_219544352.1">
    <property type="nucleotide sequence ID" value="NZ_BAABFD010000002.1"/>
</dbReference>
<comment type="caution">
    <text evidence="1">The sequence shown here is derived from an EMBL/GenBank/DDBJ whole genome shotgun (WGS) entry which is preliminary data.</text>
</comment>
<dbReference type="EMBL" id="JAPNUD010000239">
    <property type="protein sequence ID" value="MDA0646932.1"/>
    <property type="molecule type" value="Genomic_DNA"/>
</dbReference>
<reference evidence="1 2" key="1">
    <citation type="submission" date="2022-11" db="EMBL/GenBank/DDBJ databases">
        <title>Nonomuraea corallina sp. nov., a new species of the genus Nonomuraea isolated from sea side sediment in Thai sea.</title>
        <authorList>
            <person name="Ngamcharungchit C."/>
            <person name="Matsumoto A."/>
            <person name="Suriyachadkun C."/>
            <person name="Panbangred W."/>
            <person name="Inahashi Y."/>
            <person name="Intra B."/>
        </authorList>
    </citation>
    <scope>NUCLEOTIDE SEQUENCE [LARGE SCALE GENOMIC DNA]</scope>
    <source>
        <strain evidence="1 2">DSM 43553</strain>
    </source>
</reference>
<sequence>MPAYEDVFPLQPPVRLPPQDELVAAVRAAPLAAEFLDGQEDVLEAWGEVCRDRLDEGLLLEVVRLFVAREPAVGDPPAELVAFGLVKGANPYEATPVGLWMGRRLIGELTGQEVPVMGSLAERDGAGLLLGLRSYPEADRDEELAGWLARRDAAGAAREIAGVLPAVSPLSRAIGIELLGFQLGDEGRRALDDLVIEPKVGAVIAARLSRDDRQPATEEIGWVLVDMAAALLEFGGEPSEVVESVAAGMETDEQASTITLLALCDHPATEPVLRVFIDYHPDAGVAAAARKALRRLHGLAAARG</sequence>
<evidence type="ECO:0008006" key="3">
    <source>
        <dbReference type="Google" id="ProtNLM"/>
    </source>
</evidence>
<name>A0ABT4TBP5_9ACTN</name>
<protein>
    <recommendedName>
        <fullName evidence="3">HEAT repeat domain-containing protein</fullName>
    </recommendedName>
</protein>
<evidence type="ECO:0000313" key="2">
    <source>
        <dbReference type="Proteomes" id="UP001212498"/>
    </source>
</evidence>
<gene>
    <name evidence="1" type="ORF">OUY24_40430</name>
</gene>
<organism evidence="1 2">
    <name type="scientific">Nonomuraea ferruginea</name>
    <dbReference type="NCBI Taxonomy" id="46174"/>
    <lineage>
        <taxon>Bacteria</taxon>
        <taxon>Bacillati</taxon>
        <taxon>Actinomycetota</taxon>
        <taxon>Actinomycetes</taxon>
        <taxon>Streptosporangiales</taxon>
        <taxon>Streptosporangiaceae</taxon>
        <taxon>Nonomuraea</taxon>
    </lineage>
</organism>
<evidence type="ECO:0000313" key="1">
    <source>
        <dbReference type="EMBL" id="MDA0646932.1"/>
    </source>
</evidence>